<dbReference type="PANTHER" id="PTHR46890:SF48">
    <property type="entry name" value="RNA-DIRECTED DNA POLYMERASE"/>
    <property type="match status" value="1"/>
</dbReference>
<dbReference type="InterPro" id="IPR000477">
    <property type="entry name" value="RT_dom"/>
</dbReference>
<feature type="domain" description="Reverse transcriptase" evidence="1">
    <location>
        <begin position="62"/>
        <end position="137"/>
    </location>
</feature>
<dbReference type="InterPro" id="IPR052343">
    <property type="entry name" value="Retrotransposon-Effector_Assoc"/>
</dbReference>
<comment type="caution">
    <text evidence="2">The sequence shown here is derived from an EMBL/GenBank/DDBJ whole genome shotgun (WGS) entry which is preliminary data.</text>
</comment>
<protein>
    <recommendedName>
        <fullName evidence="1">Reverse transcriptase domain-containing protein</fullName>
    </recommendedName>
</protein>
<accession>A0A9D3UTI5</accession>
<sequence>MAPLKAPRSDGSHVFFFQNQWDNIGEVVCAWVKDIFNGRPINQELNNTLIVLISKVAQPEEISQFRPISLCNILYKLVMKIIANRLKIVFPKIISQEQASLIAGRNITDNIIIAQEVIHSMRRKNMKWMAIKIDLENLTIEPVGTSLTNQSKQLEFQITHEELSC</sequence>
<dbReference type="Proteomes" id="UP000828251">
    <property type="component" value="Unassembled WGS sequence"/>
</dbReference>
<evidence type="ECO:0000313" key="2">
    <source>
        <dbReference type="EMBL" id="KAH1057168.1"/>
    </source>
</evidence>
<dbReference type="AlphaFoldDB" id="A0A9D3UTI5"/>
<dbReference type="OrthoDB" id="1937198at2759"/>
<keyword evidence="3" id="KW-1185">Reference proteome</keyword>
<dbReference type="Pfam" id="PF00078">
    <property type="entry name" value="RVT_1"/>
    <property type="match status" value="1"/>
</dbReference>
<dbReference type="EMBL" id="JAIQCV010000010">
    <property type="protein sequence ID" value="KAH1057168.1"/>
    <property type="molecule type" value="Genomic_DNA"/>
</dbReference>
<name>A0A9D3UTI5_9ROSI</name>
<dbReference type="PANTHER" id="PTHR46890">
    <property type="entry name" value="NON-LTR RETROLELEMENT REVERSE TRANSCRIPTASE-LIKE PROTEIN-RELATED"/>
    <property type="match status" value="1"/>
</dbReference>
<proteinExistence type="predicted"/>
<gene>
    <name evidence="2" type="ORF">J1N35_035233</name>
</gene>
<evidence type="ECO:0000259" key="1">
    <source>
        <dbReference type="Pfam" id="PF00078"/>
    </source>
</evidence>
<reference evidence="2 3" key="1">
    <citation type="journal article" date="2021" name="Plant Biotechnol. J.">
        <title>Multi-omics assisted identification of the key and species-specific regulatory components of drought-tolerant mechanisms in Gossypium stocksii.</title>
        <authorList>
            <person name="Yu D."/>
            <person name="Ke L."/>
            <person name="Zhang D."/>
            <person name="Wu Y."/>
            <person name="Sun Y."/>
            <person name="Mei J."/>
            <person name="Sun J."/>
            <person name="Sun Y."/>
        </authorList>
    </citation>
    <scope>NUCLEOTIDE SEQUENCE [LARGE SCALE GENOMIC DNA]</scope>
    <source>
        <strain evidence="3">cv. E1</strain>
        <tissue evidence="2">Leaf</tissue>
    </source>
</reference>
<evidence type="ECO:0000313" key="3">
    <source>
        <dbReference type="Proteomes" id="UP000828251"/>
    </source>
</evidence>
<organism evidence="2 3">
    <name type="scientific">Gossypium stocksii</name>
    <dbReference type="NCBI Taxonomy" id="47602"/>
    <lineage>
        <taxon>Eukaryota</taxon>
        <taxon>Viridiplantae</taxon>
        <taxon>Streptophyta</taxon>
        <taxon>Embryophyta</taxon>
        <taxon>Tracheophyta</taxon>
        <taxon>Spermatophyta</taxon>
        <taxon>Magnoliopsida</taxon>
        <taxon>eudicotyledons</taxon>
        <taxon>Gunneridae</taxon>
        <taxon>Pentapetalae</taxon>
        <taxon>rosids</taxon>
        <taxon>malvids</taxon>
        <taxon>Malvales</taxon>
        <taxon>Malvaceae</taxon>
        <taxon>Malvoideae</taxon>
        <taxon>Gossypium</taxon>
    </lineage>
</organism>